<feature type="compositionally biased region" description="Basic and acidic residues" evidence="1">
    <location>
        <begin position="84"/>
        <end position="95"/>
    </location>
</feature>
<protein>
    <submittedName>
        <fullName evidence="2">Uncharacterized protein</fullName>
    </submittedName>
</protein>
<feature type="non-terminal residue" evidence="2">
    <location>
        <position position="1"/>
    </location>
</feature>
<reference evidence="2 3" key="1">
    <citation type="submission" date="2014-06" db="EMBL/GenBank/DDBJ databases">
        <title>Evolutionary Origins and Diversification of the Mycorrhizal Mutualists.</title>
        <authorList>
            <consortium name="DOE Joint Genome Institute"/>
            <consortium name="Mycorrhizal Genomics Consortium"/>
            <person name="Kohler A."/>
            <person name="Kuo A."/>
            <person name="Nagy L.G."/>
            <person name="Floudas D."/>
            <person name="Copeland A."/>
            <person name="Barry K.W."/>
            <person name="Cichocki N."/>
            <person name="Veneault-Fourrey C."/>
            <person name="LaButti K."/>
            <person name="Lindquist E.A."/>
            <person name="Lipzen A."/>
            <person name="Lundell T."/>
            <person name="Morin E."/>
            <person name="Murat C."/>
            <person name="Riley R."/>
            <person name="Ohm R."/>
            <person name="Sun H."/>
            <person name="Tunlid A."/>
            <person name="Henrissat B."/>
            <person name="Grigoriev I.V."/>
            <person name="Hibbett D.S."/>
            <person name="Martin F."/>
        </authorList>
    </citation>
    <scope>NUCLEOTIDE SEQUENCE [LARGE SCALE GENOMIC DNA]</scope>
    <source>
        <strain evidence="2 3">SS14</strain>
    </source>
</reference>
<organism evidence="2 3">
    <name type="scientific">Sphaerobolus stellatus (strain SS14)</name>
    <dbReference type="NCBI Taxonomy" id="990650"/>
    <lineage>
        <taxon>Eukaryota</taxon>
        <taxon>Fungi</taxon>
        <taxon>Dikarya</taxon>
        <taxon>Basidiomycota</taxon>
        <taxon>Agaricomycotina</taxon>
        <taxon>Agaricomycetes</taxon>
        <taxon>Phallomycetidae</taxon>
        <taxon>Geastrales</taxon>
        <taxon>Sphaerobolaceae</taxon>
        <taxon>Sphaerobolus</taxon>
    </lineage>
</organism>
<evidence type="ECO:0000256" key="1">
    <source>
        <dbReference type="SAM" id="MobiDB-lite"/>
    </source>
</evidence>
<dbReference type="EMBL" id="KN837572">
    <property type="protein sequence ID" value="KIJ23874.1"/>
    <property type="molecule type" value="Genomic_DNA"/>
</dbReference>
<dbReference type="AlphaFoldDB" id="A0A0C9TPL9"/>
<gene>
    <name evidence="2" type="ORF">M422DRAFT_275462</name>
</gene>
<evidence type="ECO:0000313" key="2">
    <source>
        <dbReference type="EMBL" id="KIJ23874.1"/>
    </source>
</evidence>
<feature type="region of interest" description="Disordered" evidence="1">
    <location>
        <begin position="81"/>
        <end position="109"/>
    </location>
</feature>
<dbReference type="HOGENOM" id="CLU_2190355_0_0_1"/>
<sequence length="109" mass="12083">RVQQPKATPKNAVDEALDRIKLLQRAIEMLGKGSAASFEIEQGEEDDEFFIVMDGDDEEELEGLSNSKKALEAVMKAAGFDVTGPKETRKDETEKKKAKNSKAQARDEL</sequence>
<dbReference type="Proteomes" id="UP000054279">
    <property type="component" value="Unassembled WGS sequence"/>
</dbReference>
<name>A0A0C9TPL9_SPHS4</name>
<proteinExistence type="predicted"/>
<accession>A0A0C9TPL9</accession>
<keyword evidence="3" id="KW-1185">Reference proteome</keyword>
<evidence type="ECO:0000313" key="3">
    <source>
        <dbReference type="Proteomes" id="UP000054279"/>
    </source>
</evidence>